<dbReference type="AlphaFoldDB" id="Q4RX47"/>
<dbReference type="InterPro" id="IPR049258">
    <property type="entry name" value="ODAD1_CC"/>
</dbReference>
<evidence type="ECO:0000259" key="4">
    <source>
        <dbReference type="Pfam" id="PF21773"/>
    </source>
</evidence>
<keyword evidence="7" id="KW-1185">Reference proteome</keyword>
<feature type="compositionally biased region" description="Acidic residues" evidence="3">
    <location>
        <begin position="234"/>
        <end position="243"/>
    </location>
</feature>
<sequence>MIRERKVCNRVAQEQLNKQQYCIKKLLKEQEELKIDLNIVTAAVKAQQEDDNKKKLQALVGVVMDKTLKKEKDCQEQLDKEITTVTAETIKFKSVMTQCVERDRAHTNLQFLEKKLLRSMNYLDAQVNKIRELKTELKSHHDENARLQLRRTNFPHKNVTNDLGLYIRDNMKCTTLACENRINADNKITVMKKKEEEAYARNQRNIAELSALFPEETVEEEVQAEKVEEKPPDADEVDPDDEDDVSLEEVEEIEEPEEVTLDSLVTQFIKEETAMCELYTLINEQKLQITVINETSRQLQDEIHHLSKKGHSNEKGVFNFMGGLRNKSAKLQSEIEHYEIHEEMIERSLKDIKTVMRGIILRLGCVCTESPDDSLGDVIMAYLKMIEEKAVKLLNIQAYTKAEVNRLLQEGTK</sequence>
<evidence type="ECO:0000256" key="1">
    <source>
        <dbReference type="ARBA" id="ARBA00023054"/>
    </source>
</evidence>
<feature type="coiled-coil region" evidence="2">
    <location>
        <begin position="123"/>
        <end position="150"/>
    </location>
</feature>
<protein>
    <submittedName>
        <fullName evidence="5">Chromosome 11 SCAF14979, whole genome shotgun sequence</fullName>
    </submittedName>
</protein>
<organism evidence="5">
    <name type="scientific">Tetraodon nigroviridis</name>
    <name type="common">Spotted green pufferfish</name>
    <name type="synonym">Chelonodon nigroviridis</name>
    <dbReference type="NCBI Taxonomy" id="99883"/>
    <lineage>
        <taxon>Eukaryota</taxon>
        <taxon>Metazoa</taxon>
        <taxon>Chordata</taxon>
        <taxon>Craniata</taxon>
        <taxon>Vertebrata</taxon>
        <taxon>Euteleostomi</taxon>
        <taxon>Actinopterygii</taxon>
        <taxon>Neopterygii</taxon>
        <taxon>Teleostei</taxon>
        <taxon>Neoteleostei</taxon>
        <taxon>Acanthomorphata</taxon>
        <taxon>Eupercaria</taxon>
        <taxon>Tetraodontiformes</taxon>
        <taxon>Tetradontoidea</taxon>
        <taxon>Tetraodontidae</taxon>
        <taxon>Tetraodon</taxon>
    </lineage>
</organism>
<feature type="region of interest" description="Disordered" evidence="3">
    <location>
        <begin position="223"/>
        <end position="243"/>
    </location>
</feature>
<proteinExistence type="predicted"/>
<dbReference type="HOGENOM" id="CLU_665589_0_0_1"/>
<dbReference type="PANTHER" id="PTHR21694">
    <property type="entry name" value="COILED-COIL DOMAIN-CONTAINING PROTEIN 63"/>
    <property type="match status" value="1"/>
</dbReference>
<evidence type="ECO:0000313" key="7">
    <source>
        <dbReference type="Proteomes" id="UP000007303"/>
    </source>
</evidence>
<evidence type="ECO:0000256" key="3">
    <source>
        <dbReference type="SAM" id="MobiDB-lite"/>
    </source>
</evidence>
<keyword evidence="1 2" id="KW-0175">Coiled coil</keyword>
<reference evidence="5 7" key="1">
    <citation type="journal article" date="2004" name="Nature">
        <title>Genome duplication in the teleost fish Tetraodon nigroviridis reveals the early vertebrate proto-karyotype.</title>
        <authorList>
            <person name="Jaillon O."/>
            <person name="Aury J.-M."/>
            <person name="Brunet F."/>
            <person name="Petit J.-L."/>
            <person name="Stange-Thomann N."/>
            <person name="Mauceli E."/>
            <person name="Bouneau L."/>
            <person name="Fischer C."/>
            <person name="Ozouf-Costaz C."/>
            <person name="Bernot A."/>
            <person name="Nicaud S."/>
            <person name="Jaffe D."/>
            <person name="Fisher S."/>
            <person name="Lutfalla G."/>
            <person name="Dossat C."/>
            <person name="Segurens B."/>
            <person name="Dasilva C."/>
            <person name="Salanoubat M."/>
            <person name="Levy M."/>
            <person name="Boudet N."/>
            <person name="Castellano S."/>
            <person name="Anthouard V."/>
            <person name="Jubin C."/>
            <person name="Castelli V."/>
            <person name="Katinka M."/>
            <person name="Vacherie B."/>
            <person name="Biemont C."/>
            <person name="Skalli Z."/>
            <person name="Cattolico L."/>
            <person name="Poulain J."/>
            <person name="De Berardinis V."/>
            <person name="Cruaud C."/>
            <person name="Duprat S."/>
            <person name="Brottier P."/>
            <person name="Coutanceau J.-P."/>
            <person name="Gouzy J."/>
            <person name="Parra G."/>
            <person name="Lardier G."/>
            <person name="Chapple C."/>
            <person name="McKernan K.J."/>
            <person name="McEwan P."/>
            <person name="Bosak S."/>
            <person name="Kellis M."/>
            <person name="Volff J.-N."/>
            <person name="Guigo R."/>
            <person name="Zody M.C."/>
            <person name="Mesirov J."/>
            <person name="Lindblad-Toh K."/>
            <person name="Birren B."/>
            <person name="Nusbaum C."/>
            <person name="Kahn D."/>
            <person name="Robinson-Rechavi M."/>
            <person name="Laudet V."/>
            <person name="Schachter V."/>
            <person name="Quetier F."/>
            <person name="Saurin W."/>
            <person name="Scarpelli C."/>
            <person name="Wincker P."/>
            <person name="Lander E.S."/>
            <person name="Weissenbach J."/>
            <person name="Roest Crollius H."/>
        </authorList>
    </citation>
    <scope>NUCLEOTIDE SEQUENCE [LARGE SCALE GENOMIC DNA]</scope>
</reference>
<dbReference type="InterPro" id="IPR051876">
    <property type="entry name" value="ODA-DC/CCD"/>
</dbReference>
<evidence type="ECO:0000313" key="6">
    <source>
        <dbReference type="Ensembl" id="ENSTNIP00000017831.1"/>
    </source>
</evidence>
<dbReference type="EMBL" id="CAAE01014979">
    <property type="protein sequence ID" value="CAG07035.1"/>
    <property type="molecule type" value="Genomic_DNA"/>
</dbReference>
<dbReference type="Proteomes" id="UP000007303">
    <property type="component" value="Unassembled WGS sequence"/>
</dbReference>
<dbReference type="Pfam" id="PF21773">
    <property type="entry name" value="ODAD1_CC"/>
    <property type="match status" value="1"/>
</dbReference>
<dbReference type="OMA" id="CYKDTIC"/>
<dbReference type="KEGG" id="tng:GSTEN00027568G001"/>
<gene>
    <name evidence="5" type="ORF">GSTENG00027568001</name>
</gene>
<name>Q4RX47_TETNG</name>
<reference evidence="6" key="3">
    <citation type="submission" date="2025-05" db="UniProtKB">
        <authorList>
            <consortium name="Ensembl"/>
        </authorList>
    </citation>
    <scope>IDENTIFICATION</scope>
</reference>
<dbReference type="Ensembl" id="ENSTNIT00000018055.1">
    <property type="protein sequence ID" value="ENSTNIP00000017831.1"/>
    <property type="gene ID" value="ENSTNIG00000014793.1"/>
</dbReference>
<feature type="domain" description="ODAD1 central coiled coil region" evidence="4">
    <location>
        <begin position="108"/>
        <end position="366"/>
    </location>
</feature>
<dbReference type="OrthoDB" id="10477217at2759"/>
<dbReference type="STRING" id="99883.ENSTNIP00000017831"/>
<accession>Q4RX47</accession>
<reference evidence="5" key="2">
    <citation type="submission" date="2004-02" db="EMBL/GenBank/DDBJ databases">
        <authorList>
            <consortium name="Genoscope"/>
            <consortium name="Whitehead Institute Centre for Genome Research"/>
        </authorList>
    </citation>
    <scope>NUCLEOTIDE SEQUENCE</scope>
</reference>
<evidence type="ECO:0000313" key="5">
    <source>
        <dbReference type="EMBL" id="CAG07035.1"/>
    </source>
</evidence>
<evidence type="ECO:0000256" key="2">
    <source>
        <dbReference type="SAM" id="Coils"/>
    </source>
</evidence>
<feature type="compositionally biased region" description="Basic and acidic residues" evidence="3">
    <location>
        <begin position="223"/>
        <end position="233"/>
    </location>
</feature>
<dbReference type="PANTHER" id="PTHR21694:SF18">
    <property type="entry name" value="COILED-COIL DOMAIN-CONTAINING PROTEIN 63"/>
    <property type="match status" value="1"/>
</dbReference>